<feature type="transmembrane region" description="Helical" evidence="14">
    <location>
        <begin position="71"/>
        <end position="89"/>
    </location>
</feature>
<feature type="transmembrane region" description="Helical" evidence="14">
    <location>
        <begin position="96"/>
        <end position="117"/>
    </location>
</feature>
<keyword evidence="10 14" id="KW-0046">Antibiotic resistance</keyword>
<comment type="miscellaneous">
    <text evidence="14">Bacitracin is thought to be involved in the inhibition of peptidoglycan synthesis by sequestering undecaprenyl diphosphate, thereby reducing the pool of lipid carrier available.</text>
</comment>
<keyword evidence="14" id="KW-0133">Cell shape</keyword>
<keyword evidence="16" id="KW-1185">Reference proteome</keyword>
<dbReference type="NCBIfam" id="NF001389">
    <property type="entry name" value="PRK00281.1-2"/>
    <property type="match status" value="1"/>
</dbReference>
<keyword evidence="5 14" id="KW-1003">Cell membrane</keyword>
<comment type="subcellular location">
    <subcellularLocation>
        <location evidence="1 14">Cell membrane</location>
        <topology evidence="1 14">Multi-pass membrane protein</topology>
    </subcellularLocation>
</comment>
<dbReference type="EMBL" id="JAEHFW010000002">
    <property type="protein sequence ID" value="MBK0380365.1"/>
    <property type="molecule type" value="Genomic_DNA"/>
</dbReference>
<reference evidence="15" key="1">
    <citation type="submission" date="2020-12" db="EMBL/GenBank/DDBJ databases">
        <title>Bacterial novel species Mucilaginibacter sp. SD-g isolated from soil.</title>
        <authorList>
            <person name="Jung H.-Y."/>
        </authorList>
    </citation>
    <scope>NUCLEOTIDE SEQUENCE</scope>
    <source>
        <strain evidence="15">SD-g</strain>
    </source>
</reference>
<evidence type="ECO:0000256" key="3">
    <source>
        <dbReference type="ARBA" id="ARBA00012374"/>
    </source>
</evidence>
<evidence type="ECO:0000256" key="14">
    <source>
        <dbReference type="HAMAP-Rule" id="MF_01006"/>
    </source>
</evidence>
<dbReference type="PANTHER" id="PTHR30622">
    <property type="entry name" value="UNDECAPRENYL-DIPHOSPHATASE"/>
    <property type="match status" value="1"/>
</dbReference>
<dbReference type="NCBIfam" id="TIGR00753">
    <property type="entry name" value="undec_PP_bacA"/>
    <property type="match status" value="1"/>
</dbReference>
<dbReference type="PANTHER" id="PTHR30622:SF3">
    <property type="entry name" value="UNDECAPRENYL-DIPHOSPHATASE"/>
    <property type="match status" value="1"/>
</dbReference>
<proteinExistence type="inferred from homology"/>
<dbReference type="HAMAP" id="MF_01006">
    <property type="entry name" value="Undec_diphosphatase"/>
    <property type="match status" value="1"/>
</dbReference>
<dbReference type="NCBIfam" id="NF001390">
    <property type="entry name" value="PRK00281.1-4"/>
    <property type="match status" value="1"/>
</dbReference>
<evidence type="ECO:0000256" key="1">
    <source>
        <dbReference type="ARBA" id="ARBA00004651"/>
    </source>
</evidence>
<keyword evidence="14" id="KW-0961">Cell wall biogenesis/degradation</keyword>
<evidence type="ECO:0000256" key="13">
    <source>
        <dbReference type="ARBA" id="ARBA00047594"/>
    </source>
</evidence>
<organism evidence="15 16">
    <name type="scientific">Mucilaginibacter segetis</name>
    <dbReference type="NCBI Taxonomy" id="2793071"/>
    <lineage>
        <taxon>Bacteria</taxon>
        <taxon>Pseudomonadati</taxon>
        <taxon>Bacteroidota</taxon>
        <taxon>Sphingobacteriia</taxon>
        <taxon>Sphingobacteriales</taxon>
        <taxon>Sphingobacteriaceae</taxon>
        <taxon>Mucilaginibacter</taxon>
    </lineage>
</organism>
<name>A0A934UNR5_9SPHI</name>
<gene>
    <name evidence="14" type="primary">uppP</name>
    <name evidence="15" type="ORF">I5M19_13655</name>
</gene>
<dbReference type="AlphaFoldDB" id="A0A934UNR5"/>
<keyword evidence="8 14" id="KW-1133">Transmembrane helix</keyword>
<dbReference type="GO" id="GO:0046677">
    <property type="term" value="P:response to antibiotic"/>
    <property type="evidence" value="ECO:0007669"/>
    <property type="project" value="UniProtKB-UniRule"/>
</dbReference>
<protein>
    <recommendedName>
        <fullName evidence="4 14">Undecaprenyl-diphosphatase</fullName>
        <ecNumber evidence="3 14">3.6.1.27</ecNumber>
    </recommendedName>
    <alternativeName>
        <fullName evidence="12 14">Bacitracin resistance protein</fullName>
    </alternativeName>
    <alternativeName>
        <fullName evidence="11 14">Undecaprenyl pyrophosphate phosphatase</fullName>
    </alternativeName>
</protein>
<dbReference type="RefSeq" id="WP_200066888.1">
    <property type="nucleotide sequence ID" value="NZ_JAEHFW010000002.1"/>
</dbReference>
<accession>A0A934UNR5</accession>
<dbReference type="Pfam" id="PF02673">
    <property type="entry name" value="BacA"/>
    <property type="match status" value="1"/>
</dbReference>
<evidence type="ECO:0000256" key="5">
    <source>
        <dbReference type="ARBA" id="ARBA00022475"/>
    </source>
</evidence>
<evidence type="ECO:0000256" key="7">
    <source>
        <dbReference type="ARBA" id="ARBA00022801"/>
    </source>
</evidence>
<dbReference type="EC" id="3.6.1.27" evidence="3 14"/>
<evidence type="ECO:0000313" key="15">
    <source>
        <dbReference type="EMBL" id="MBK0380365.1"/>
    </source>
</evidence>
<evidence type="ECO:0000256" key="10">
    <source>
        <dbReference type="ARBA" id="ARBA00023251"/>
    </source>
</evidence>
<evidence type="ECO:0000256" key="2">
    <source>
        <dbReference type="ARBA" id="ARBA00010621"/>
    </source>
</evidence>
<feature type="transmembrane region" description="Helical" evidence="14">
    <location>
        <begin position="171"/>
        <end position="189"/>
    </location>
</feature>
<feature type="transmembrane region" description="Helical" evidence="14">
    <location>
        <begin position="241"/>
        <end position="258"/>
    </location>
</feature>
<dbReference type="GO" id="GO:0005886">
    <property type="term" value="C:plasma membrane"/>
    <property type="evidence" value="ECO:0007669"/>
    <property type="project" value="UniProtKB-SubCell"/>
</dbReference>
<evidence type="ECO:0000256" key="9">
    <source>
        <dbReference type="ARBA" id="ARBA00023136"/>
    </source>
</evidence>
<keyword evidence="7 14" id="KW-0378">Hydrolase</keyword>
<evidence type="ECO:0000313" key="16">
    <source>
        <dbReference type="Proteomes" id="UP000613193"/>
    </source>
</evidence>
<comment type="function">
    <text evidence="14">Catalyzes the dephosphorylation of undecaprenyl diphosphate (UPP). Confers resistance to bacitracin.</text>
</comment>
<evidence type="ECO:0000256" key="4">
    <source>
        <dbReference type="ARBA" id="ARBA00021581"/>
    </source>
</evidence>
<comment type="caution">
    <text evidence="15">The sequence shown here is derived from an EMBL/GenBank/DDBJ whole genome shotgun (WGS) entry which is preliminary data.</text>
</comment>
<evidence type="ECO:0000256" key="12">
    <source>
        <dbReference type="ARBA" id="ARBA00032932"/>
    </source>
</evidence>
<dbReference type="GO" id="GO:0009252">
    <property type="term" value="P:peptidoglycan biosynthetic process"/>
    <property type="evidence" value="ECO:0007669"/>
    <property type="project" value="UniProtKB-KW"/>
</dbReference>
<sequence>MNIWQVVILSIIEGITEFLPVSSTGHMIIASSVMGIASNDFVKLFTIAIQLGAILSVVVLYYKRFLQSLDFYAKLLVAFIPAAVFGLLFSKKIDELLESALTVGITLFLGGIILLFVDKWFNDPVVKEEKKVDYLTALKIGFFQCLAMVPGVSRSAATIVGGMSQKLSRKAAAEFSFFLAVPTMFAATAKKLLDFYKEGQVFTGEEVKLLLIGNAIAFIVAMLAIKTFITFLERRGFKLFGWYRIVIGGVIIILYLSGHNLQVI</sequence>
<comment type="similarity">
    <text evidence="2 14">Belongs to the UppP family.</text>
</comment>
<evidence type="ECO:0000256" key="11">
    <source>
        <dbReference type="ARBA" id="ARBA00032707"/>
    </source>
</evidence>
<dbReference type="Proteomes" id="UP000613193">
    <property type="component" value="Unassembled WGS sequence"/>
</dbReference>
<dbReference type="GO" id="GO:0008360">
    <property type="term" value="P:regulation of cell shape"/>
    <property type="evidence" value="ECO:0007669"/>
    <property type="project" value="UniProtKB-KW"/>
</dbReference>
<evidence type="ECO:0000256" key="8">
    <source>
        <dbReference type="ARBA" id="ARBA00022989"/>
    </source>
</evidence>
<keyword evidence="9 14" id="KW-0472">Membrane</keyword>
<dbReference type="GO" id="GO:0050380">
    <property type="term" value="F:undecaprenyl-diphosphatase activity"/>
    <property type="evidence" value="ECO:0007669"/>
    <property type="project" value="UniProtKB-UniRule"/>
</dbReference>
<dbReference type="GO" id="GO:0071555">
    <property type="term" value="P:cell wall organization"/>
    <property type="evidence" value="ECO:0007669"/>
    <property type="project" value="UniProtKB-KW"/>
</dbReference>
<dbReference type="InterPro" id="IPR003824">
    <property type="entry name" value="UppP"/>
</dbReference>
<evidence type="ECO:0000256" key="6">
    <source>
        <dbReference type="ARBA" id="ARBA00022692"/>
    </source>
</evidence>
<feature type="transmembrane region" description="Helical" evidence="14">
    <location>
        <begin position="6"/>
        <end position="29"/>
    </location>
</feature>
<feature type="transmembrane region" description="Helical" evidence="14">
    <location>
        <begin position="209"/>
        <end position="229"/>
    </location>
</feature>
<keyword evidence="6 14" id="KW-0812">Transmembrane</keyword>
<feature type="transmembrane region" description="Helical" evidence="14">
    <location>
        <begin position="41"/>
        <end position="59"/>
    </location>
</feature>
<comment type="catalytic activity">
    <reaction evidence="13 14">
        <text>di-trans,octa-cis-undecaprenyl diphosphate + H2O = di-trans,octa-cis-undecaprenyl phosphate + phosphate + H(+)</text>
        <dbReference type="Rhea" id="RHEA:28094"/>
        <dbReference type="ChEBI" id="CHEBI:15377"/>
        <dbReference type="ChEBI" id="CHEBI:15378"/>
        <dbReference type="ChEBI" id="CHEBI:43474"/>
        <dbReference type="ChEBI" id="CHEBI:58405"/>
        <dbReference type="ChEBI" id="CHEBI:60392"/>
        <dbReference type="EC" id="3.6.1.27"/>
    </reaction>
</comment>
<keyword evidence="14" id="KW-0573">Peptidoglycan synthesis</keyword>